<feature type="transmembrane region" description="Helical" evidence="1">
    <location>
        <begin position="40"/>
        <end position="63"/>
    </location>
</feature>
<feature type="transmembrane region" description="Helical" evidence="1">
    <location>
        <begin position="112"/>
        <end position="130"/>
    </location>
</feature>
<gene>
    <name evidence="2" type="ORF">DCC35_16650</name>
</gene>
<organism evidence="2 3">
    <name type="scientific">Mangrovivirga cuniculi</name>
    <dbReference type="NCBI Taxonomy" id="2715131"/>
    <lineage>
        <taxon>Bacteria</taxon>
        <taxon>Pseudomonadati</taxon>
        <taxon>Bacteroidota</taxon>
        <taxon>Cytophagia</taxon>
        <taxon>Cytophagales</taxon>
        <taxon>Mangrovivirgaceae</taxon>
        <taxon>Mangrovivirga</taxon>
    </lineage>
</organism>
<reference evidence="2 3" key="1">
    <citation type="submission" date="2018-04" db="EMBL/GenBank/DDBJ databases">
        <title>Complete genome uncultured novel isolate.</title>
        <authorList>
            <person name="Merlino G."/>
        </authorList>
    </citation>
    <scope>NUCLEOTIDE SEQUENCE [LARGE SCALE GENOMIC DNA]</scope>
    <source>
        <strain evidence="3">R1DC9</strain>
    </source>
</reference>
<evidence type="ECO:0000313" key="3">
    <source>
        <dbReference type="Proteomes" id="UP000298616"/>
    </source>
</evidence>
<dbReference type="KEGG" id="fpf:DCC35_16650"/>
<proteinExistence type="predicted"/>
<evidence type="ECO:0000256" key="1">
    <source>
        <dbReference type="SAM" id="Phobius"/>
    </source>
</evidence>
<protein>
    <submittedName>
        <fullName evidence="2">Uncharacterized protein</fullName>
    </submittedName>
</protein>
<feature type="transmembrane region" description="Helical" evidence="1">
    <location>
        <begin position="72"/>
        <end position="92"/>
    </location>
</feature>
<evidence type="ECO:0000313" key="2">
    <source>
        <dbReference type="EMBL" id="QCK16254.1"/>
    </source>
</evidence>
<name>A0A4D7K642_9BACT</name>
<accession>A0A4D7K642</accession>
<sequence>MKILFDILTYIGATIASFLLMALIITLSILPFLHEDSSSVYSPLFLCLLPFFVIIGFIIQLIIHKIRGKMQCLIFCFLYFAIILISFYILTNAFNIDLLSVFKSERIAYGDLFIRLSLPMIEVGLALYLVDPIRHRIFRTKRINSDTEIL</sequence>
<keyword evidence="1" id="KW-0472">Membrane</keyword>
<keyword evidence="1" id="KW-0812">Transmembrane</keyword>
<keyword evidence="3" id="KW-1185">Reference proteome</keyword>
<dbReference type="Proteomes" id="UP000298616">
    <property type="component" value="Chromosome"/>
</dbReference>
<dbReference type="EMBL" id="CP028923">
    <property type="protein sequence ID" value="QCK16254.1"/>
    <property type="molecule type" value="Genomic_DNA"/>
</dbReference>
<dbReference type="AlphaFoldDB" id="A0A4D7K642"/>
<keyword evidence="1" id="KW-1133">Transmembrane helix</keyword>
<feature type="transmembrane region" description="Helical" evidence="1">
    <location>
        <begin position="7"/>
        <end position="34"/>
    </location>
</feature>